<comment type="caution">
    <text evidence="1">The sequence shown here is derived from an EMBL/GenBank/DDBJ whole genome shotgun (WGS) entry which is preliminary data.</text>
</comment>
<protein>
    <submittedName>
        <fullName evidence="1">Uncharacterized protein</fullName>
    </submittedName>
</protein>
<dbReference type="Proteomes" id="UP000214603">
    <property type="component" value="Unassembled WGS sequence"/>
</dbReference>
<evidence type="ECO:0000313" key="1">
    <source>
        <dbReference type="EMBL" id="OWT55281.1"/>
    </source>
</evidence>
<reference evidence="2" key="1">
    <citation type="submission" date="2017-06" db="EMBL/GenBank/DDBJ databases">
        <title>Herbaspirillum phytohormonus sp. nov., isolated from the root nodule of Robinia pseudoacacia in lead-zinc mine.</title>
        <authorList>
            <person name="Fan M."/>
            <person name="Lin Y."/>
        </authorList>
    </citation>
    <scope>NUCLEOTIDE SEQUENCE [LARGE SCALE GENOMIC DNA]</scope>
    <source>
        <strain evidence="2">SC-089</strain>
    </source>
</reference>
<dbReference type="EMBL" id="NJIH01000013">
    <property type="protein sequence ID" value="OWT55281.1"/>
    <property type="molecule type" value="Genomic_DNA"/>
</dbReference>
<evidence type="ECO:0000313" key="2">
    <source>
        <dbReference type="Proteomes" id="UP000214603"/>
    </source>
</evidence>
<sequence>MEKFYIHTDAQGRILYRVSLDEIPGAAMVERGELIESDAHPDTHYVLTGVPALRPTQATKLTGKTLTKLPVPCAIIIDGTTYDCADDHADLEFDAPGSYRVRVVAHPYLDKEFTIENPA</sequence>
<dbReference type="AlphaFoldDB" id="A0A225M6U0"/>
<name>A0A225M6U0_9BURK</name>
<dbReference type="OrthoDB" id="8689135at2"/>
<keyword evidence="2" id="KW-1185">Reference proteome</keyword>
<accession>A0A225M6U0</accession>
<organism evidence="1 2">
    <name type="scientific">Candidimonas nitroreducens</name>
    <dbReference type="NCBI Taxonomy" id="683354"/>
    <lineage>
        <taxon>Bacteria</taxon>
        <taxon>Pseudomonadati</taxon>
        <taxon>Pseudomonadota</taxon>
        <taxon>Betaproteobacteria</taxon>
        <taxon>Burkholderiales</taxon>
        <taxon>Alcaligenaceae</taxon>
        <taxon>Candidimonas</taxon>
    </lineage>
</organism>
<proteinExistence type="predicted"/>
<dbReference type="RefSeq" id="WP_088605468.1">
    <property type="nucleotide sequence ID" value="NZ_NJIH01000013.1"/>
</dbReference>
<gene>
    <name evidence="1" type="ORF">CEY11_21465</name>
</gene>